<dbReference type="EMBL" id="CP036298">
    <property type="protein sequence ID" value="QDV21843.1"/>
    <property type="molecule type" value="Genomic_DNA"/>
</dbReference>
<feature type="transmembrane region" description="Helical" evidence="1">
    <location>
        <begin position="20"/>
        <end position="39"/>
    </location>
</feature>
<evidence type="ECO:0000313" key="2">
    <source>
        <dbReference type="EMBL" id="QDV21843.1"/>
    </source>
</evidence>
<dbReference type="Gene3D" id="3.40.50.410">
    <property type="entry name" value="von Willebrand factor, type A domain"/>
    <property type="match status" value="1"/>
</dbReference>
<dbReference type="AlphaFoldDB" id="A0A518FZR6"/>
<feature type="transmembrane region" description="Helical" evidence="1">
    <location>
        <begin position="51"/>
        <end position="69"/>
    </location>
</feature>
<sequence>MINPFFSQRLLSQISVEPLFGWLAWLPLALVMLASLWLTLTSTGVSRSGRWVLVLLRSAAMCVLLLGWLRPGVITTTERESAGAIAVLMDRSESMVLPGGASGNSRWQEQQGVWDAIVAATSLKIGESQLVPYFYDQELSRASTEDLPALSATYGKLPRGKLTDLGQALSELGRQQVEPPLRAVILMGDATQTQLPPRVDATVVARQMAQLDQPILVVGLGVRGEKSQLRDVAIEGLPESFSAFVKKELNVPLVIRALGMQNQPINLQLKLRSSGKPDQILASRTVLATGPAEQLPLEFKIVVPDAGEYLLEATATVDTQEQVESNNKAISFVSVREGGVNILYLEGQLRAEQAFLKRSLDESLDFQISPYYLPEKDRQKWPVDLSRTIDFDRFDAIIIGDLDAGALSPQTQQRLRRRVEMGAGLLLLGGYHTYSLGGYARSELASLFPVELNLRSQAWGAPVDETQHILGDVKLRPTRPNPITSLAGDPLDNARQWESLKPLQGMNRLGRVVAKPGVQVLLEDAEGEPALVTGEAGRGRVLAFAGDTTWRWWLGGQKKVHQQFWRQAMLWLIRRDTLNEGFRLDLQRRRLALGDTPPLSVEWFGGSENKAMPSEVKIELSCEGRWLQNLVSTKQSESMLQATLAGLEAPGLYRAALTATGADGTPYEADIAFVVRDESVELENPSADWQMMANIVSANAAAEGQLVLPEEIGQALGWLRERQDATKVTTIEKRRLGDAAWDAWLYLVLFCALMSVEWGLRKAWQLP</sequence>
<dbReference type="OrthoDB" id="9781333at2"/>
<protein>
    <recommendedName>
        <fullName evidence="4">Glutamine amidotransferase domain-containing protein</fullName>
    </recommendedName>
</protein>
<keyword evidence="1" id="KW-0812">Transmembrane</keyword>
<evidence type="ECO:0000256" key="1">
    <source>
        <dbReference type="SAM" id="Phobius"/>
    </source>
</evidence>
<reference evidence="2 3" key="1">
    <citation type="submission" date="2019-02" db="EMBL/GenBank/DDBJ databases">
        <title>Deep-cultivation of Planctomycetes and their phenomic and genomic characterization uncovers novel biology.</title>
        <authorList>
            <person name="Wiegand S."/>
            <person name="Jogler M."/>
            <person name="Boedeker C."/>
            <person name="Pinto D."/>
            <person name="Vollmers J."/>
            <person name="Rivas-Marin E."/>
            <person name="Kohn T."/>
            <person name="Peeters S.H."/>
            <person name="Heuer A."/>
            <person name="Rast P."/>
            <person name="Oberbeckmann S."/>
            <person name="Bunk B."/>
            <person name="Jeske O."/>
            <person name="Meyerdierks A."/>
            <person name="Storesund J.E."/>
            <person name="Kallscheuer N."/>
            <person name="Luecker S."/>
            <person name="Lage O.M."/>
            <person name="Pohl T."/>
            <person name="Merkel B.J."/>
            <person name="Hornburger P."/>
            <person name="Mueller R.-W."/>
            <person name="Bruemmer F."/>
            <person name="Labrenz M."/>
            <person name="Spormann A.M."/>
            <person name="Op den Camp H."/>
            <person name="Overmann J."/>
            <person name="Amann R."/>
            <person name="Jetten M.S.M."/>
            <person name="Mascher T."/>
            <person name="Medema M.H."/>
            <person name="Devos D.P."/>
            <person name="Kaster A.-K."/>
            <person name="Ovreas L."/>
            <person name="Rohde M."/>
            <person name="Galperin M.Y."/>
            <person name="Jogler C."/>
        </authorList>
    </citation>
    <scope>NUCLEOTIDE SEQUENCE [LARGE SCALE GENOMIC DNA]</scope>
    <source>
        <strain evidence="2 3">Q31a</strain>
    </source>
</reference>
<dbReference type="RefSeq" id="WP_145072559.1">
    <property type="nucleotide sequence ID" value="NZ_CP036298.1"/>
</dbReference>
<dbReference type="KEGG" id="ahel:Q31a_01220"/>
<evidence type="ECO:0008006" key="4">
    <source>
        <dbReference type="Google" id="ProtNLM"/>
    </source>
</evidence>
<keyword evidence="3" id="KW-1185">Reference proteome</keyword>
<proteinExistence type="predicted"/>
<gene>
    <name evidence="2" type="ORF">Q31a_01220</name>
</gene>
<keyword evidence="1" id="KW-1133">Transmembrane helix</keyword>
<keyword evidence="1" id="KW-0472">Membrane</keyword>
<dbReference type="Gene3D" id="3.40.50.880">
    <property type="match status" value="1"/>
</dbReference>
<dbReference type="SUPFAM" id="SSF52317">
    <property type="entry name" value="Class I glutamine amidotransferase-like"/>
    <property type="match status" value="1"/>
</dbReference>
<evidence type="ECO:0000313" key="3">
    <source>
        <dbReference type="Proteomes" id="UP000318017"/>
    </source>
</evidence>
<dbReference type="InterPro" id="IPR029062">
    <property type="entry name" value="Class_I_gatase-like"/>
</dbReference>
<dbReference type="PANTHER" id="PTHR37947:SF1">
    <property type="entry name" value="BLL2462 PROTEIN"/>
    <property type="match status" value="1"/>
</dbReference>
<name>A0A518FZR6_9BACT</name>
<organism evidence="2 3">
    <name type="scientific">Aureliella helgolandensis</name>
    <dbReference type="NCBI Taxonomy" id="2527968"/>
    <lineage>
        <taxon>Bacteria</taxon>
        <taxon>Pseudomonadati</taxon>
        <taxon>Planctomycetota</taxon>
        <taxon>Planctomycetia</taxon>
        <taxon>Pirellulales</taxon>
        <taxon>Pirellulaceae</taxon>
        <taxon>Aureliella</taxon>
    </lineage>
</organism>
<dbReference type="InterPro" id="IPR036465">
    <property type="entry name" value="vWFA_dom_sf"/>
</dbReference>
<dbReference type="PANTHER" id="PTHR37947">
    <property type="entry name" value="BLL2462 PROTEIN"/>
    <property type="match status" value="1"/>
</dbReference>
<accession>A0A518FZR6</accession>
<dbReference type="Proteomes" id="UP000318017">
    <property type="component" value="Chromosome"/>
</dbReference>